<dbReference type="HAMAP" id="MF_00391">
    <property type="entry name" value="Ribosomal_bL34"/>
    <property type="match status" value="1"/>
</dbReference>
<protein>
    <recommendedName>
        <fullName evidence="4">Large ribosomal subunit protein bL34m</fullName>
    </recommendedName>
</protein>
<reference evidence="5" key="2">
    <citation type="submission" date="2014-06" db="EMBL/GenBank/DDBJ databases">
        <title>The complete genome of Blastobotrys (Arxula) adeninivorans LS3 - a yeast of biotechnological interest.</title>
        <authorList>
            <person name="Kunze G."/>
            <person name="Gaillardin C."/>
            <person name="Czernicka M."/>
            <person name="Durrens P."/>
            <person name="Martin T."/>
            <person name="Boer E."/>
            <person name="Gabaldon T."/>
            <person name="Cruz J."/>
            <person name="Talla E."/>
            <person name="Marck C."/>
            <person name="Goffeau A."/>
            <person name="Barbe V."/>
            <person name="Baret P."/>
            <person name="Baronian K."/>
            <person name="Beier S."/>
            <person name="Bleykasten C."/>
            <person name="Bode R."/>
            <person name="Casaregola S."/>
            <person name="Despons L."/>
            <person name="Fairhead C."/>
            <person name="Giersberg M."/>
            <person name="Gierski P."/>
            <person name="Hahnel U."/>
            <person name="Hartmann A."/>
            <person name="Jankowska D."/>
            <person name="Jubin C."/>
            <person name="Jung P."/>
            <person name="Lafontaine I."/>
            <person name="Leh-Louis V."/>
            <person name="Lemaire M."/>
            <person name="Marcet-Houben M."/>
            <person name="Mascher M."/>
            <person name="Morel G."/>
            <person name="Richard G.-F."/>
            <person name="Riechen J."/>
            <person name="Sacerdot C."/>
            <person name="Sarkar A."/>
            <person name="Savel G."/>
            <person name="Schacherer J."/>
            <person name="Sherman D."/>
            <person name="Straub M.-L."/>
            <person name="Stein N."/>
            <person name="Thierry A."/>
            <person name="Trautwein-Schult A."/>
            <person name="Westhof E."/>
            <person name="Worch S."/>
            <person name="Dujon B."/>
            <person name="Souciet J.-L."/>
            <person name="Wincker P."/>
            <person name="Scholz U."/>
            <person name="Neuveglise N."/>
        </authorList>
    </citation>
    <scope>NUCLEOTIDE SEQUENCE</scope>
    <source>
        <strain evidence="5">LS3</strain>
    </source>
</reference>
<evidence type="ECO:0000313" key="5">
    <source>
        <dbReference type="EMBL" id="CDP35733.1"/>
    </source>
</evidence>
<evidence type="ECO:0000256" key="1">
    <source>
        <dbReference type="ARBA" id="ARBA00010111"/>
    </source>
</evidence>
<dbReference type="Pfam" id="PF00468">
    <property type="entry name" value="Ribosomal_L34"/>
    <property type="match status" value="1"/>
</dbReference>
<dbReference type="PANTHER" id="PTHR14503">
    <property type="entry name" value="MITOCHONDRIAL RIBOSOMAL PROTEIN 34 FAMILY MEMBER"/>
    <property type="match status" value="1"/>
</dbReference>
<reference evidence="5" key="1">
    <citation type="submission" date="2014-02" db="EMBL/GenBank/DDBJ databases">
        <authorList>
            <person name="Genoscope - CEA"/>
        </authorList>
    </citation>
    <scope>NUCLEOTIDE SEQUENCE</scope>
    <source>
        <strain evidence="5">LS3</strain>
    </source>
</reference>
<dbReference type="AlphaFoldDB" id="A0A060T473"/>
<dbReference type="GO" id="GO:0005762">
    <property type="term" value="C:mitochondrial large ribosomal subunit"/>
    <property type="evidence" value="ECO:0007669"/>
    <property type="project" value="TreeGrafter"/>
</dbReference>
<name>A0A060T473_BLAAD</name>
<dbReference type="FunFam" id="1.10.287.3980:FF:000001">
    <property type="entry name" value="Mitochondrial ribosomal protein L34"/>
    <property type="match status" value="1"/>
</dbReference>
<dbReference type="GO" id="GO:0006412">
    <property type="term" value="P:translation"/>
    <property type="evidence" value="ECO:0007669"/>
    <property type="project" value="InterPro"/>
</dbReference>
<keyword evidence="2" id="KW-0689">Ribosomal protein</keyword>
<keyword evidence="3" id="KW-0687">Ribonucleoprotein</keyword>
<gene>
    <name evidence="5" type="ORF">GNLVRS02_ARAD1C42218g</name>
</gene>
<evidence type="ECO:0000256" key="2">
    <source>
        <dbReference type="ARBA" id="ARBA00022980"/>
    </source>
</evidence>
<dbReference type="InterPro" id="IPR000271">
    <property type="entry name" value="Ribosomal_bL34"/>
</dbReference>
<dbReference type="PANTHER" id="PTHR14503:SF4">
    <property type="entry name" value="LARGE RIBOSOMAL SUBUNIT PROTEIN BL34M"/>
    <property type="match status" value="1"/>
</dbReference>
<evidence type="ECO:0000256" key="3">
    <source>
        <dbReference type="ARBA" id="ARBA00023274"/>
    </source>
</evidence>
<dbReference type="EMBL" id="HG937693">
    <property type="protein sequence ID" value="CDP35733.1"/>
    <property type="molecule type" value="Genomic_DNA"/>
</dbReference>
<dbReference type="GO" id="GO:0003735">
    <property type="term" value="F:structural constituent of ribosome"/>
    <property type="evidence" value="ECO:0007669"/>
    <property type="project" value="InterPro"/>
</dbReference>
<proteinExistence type="inferred from homology"/>
<sequence length="139" mass="15758">MQNSILSSSYSTLFITKSQMFSLLRARVCRAPIRPVSSALSRGLCSFSNPSPFTSIRRPVPTTGSSASITAMEPSFSSVFNGLTPFSATQRRWKARGNTYQPTTLKRKRRIGFLARARSRQGRRILARRRQKGRWYLSH</sequence>
<comment type="similarity">
    <text evidence="1">Belongs to the bacterial ribosomal protein bL34 family.</text>
</comment>
<accession>A0A060T473</accession>
<dbReference type="Gene3D" id="1.10.287.3980">
    <property type="match status" value="1"/>
</dbReference>
<dbReference type="NCBIfam" id="TIGR01030">
    <property type="entry name" value="rpmH_bact"/>
    <property type="match status" value="1"/>
</dbReference>
<dbReference type="PhylomeDB" id="A0A060T473"/>
<evidence type="ECO:0000256" key="4">
    <source>
        <dbReference type="ARBA" id="ARBA00035274"/>
    </source>
</evidence>
<organism evidence="5">
    <name type="scientific">Blastobotrys adeninivorans</name>
    <name type="common">Yeast</name>
    <name type="synonym">Arxula adeninivorans</name>
    <dbReference type="NCBI Taxonomy" id="409370"/>
    <lineage>
        <taxon>Eukaryota</taxon>
        <taxon>Fungi</taxon>
        <taxon>Dikarya</taxon>
        <taxon>Ascomycota</taxon>
        <taxon>Saccharomycotina</taxon>
        <taxon>Dipodascomycetes</taxon>
        <taxon>Dipodascales</taxon>
        <taxon>Trichomonascaceae</taxon>
        <taxon>Blastobotrys</taxon>
    </lineage>
</organism>